<evidence type="ECO:0000313" key="6">
    <source>
        <dbReference type="Proteomes" id="UP001243420"/>
    </source>
</evidence>
<evidence type="ECO:0000256" key="3">
    <source>
        <dbReference type="ARBA" id="ARBA00023163"/>
    </source>
</evidence>
<dbReference type="Gene3D" id="1.10.10.10">
    <property type="entry name" value="Winged helix-like DNA-binding domain superfamily/Winged helix DNA-binding domain"/>
    <property type="match status" value="1"/>
</dbReference>
<dbReference type="PROSITE" id="PS51118">
    <property type="entry name" value="HTH_HXLR"/>
    <property type="match status" value="1"/>
</dbReference>
<protein>
    <submittedName>
        <fullName evidence="5">Helix-turn-helix domain-containing protein</fullName>
    </submittedName>
</protein>
<evidence type="ECO:0000313" key="5">
    <source>
        <dbReference type="EMBL" id="WGH78976.1"/>
    </source>
</evidence>
<dbReference type="PANTHER" id="PTHR33204:SF37">
    <property type="entry name" value="HTH-TYPE TRANSCRIPTIONAL REGULATOR YODB"/>
    <property type="match status" value="1"/>
</dbReference>
<accession>A0ABY8LCX1</accession>
<keyword evidence="1" id="KW-0805">Transcription regulation</keyword>
<organism evidence="5 6">
    <name type="scientific">Jannaschia ovalis</name>
    <dbReference type="NCBI Taxonomy" id="3038773"/>
    <lineage>
        <taxon>Bacteria</taxon>
        <taxon>Pseudomonadati</taxon>
        <taxon>Pseudomonadota</taxon>
        <taxon>Alphaproteobacteria</taxon>
        <taxon>Rhodobacterales</taxon>
        <taxon>Roseobacteraceae</taxon>
        <taxon>Jannaschia</taxon>
    </lineage>
</organism>
<dbReference type="InterPro" id="IPR036388">
    <property type="entry name" value="WH-like_DNA-bd_sf"/>
</dbReference>
<proteinExistence type="predicted"/>
<dbReference type="InterPro" id="IPR002577">
    <property type="entry name" value="HTH_HxlR"/>
</dbReference>
<dbReference type="InterPro" id="IPR036527">
    <property type="entry name" value="SCP2_sterol-bd_dom_sf"/>
</dbReference>
<dbReference type="Proteomes" id="UP001243420">
    <property type="component" value="Chromosome"/>
</dbReference>
<dbReference type="SUPFAM" id="SSF55718">
    <property type="entry name" value="SCP-like"/>
    <property type="match status" value="1"/>
</dbReference>
<evidence type="ECO:0000259" key="4">
    <source>
        <dbReference type="PROSITE" id="PS51118"/>
    </source>
</evidence>
<dbReference type="SUPFAM" id="SSF46785">
    <property type="entry name" value="Winged helix' DNA-binding domain"/>
    <property type="match status" value="1"/>
</dbReference>
<sequence>MPNSPYGLICPIVKACEMLEPRWTIPILVELWSGSTRFNDIRRGVGNVSPALLSKRLKELEAHGLVERVADPGAGTVDYLRTAKAVGLEPALDSLAVWAQHHIEAETALADMDLPALMWTLRRYVLTEHLPRRRTVIRFRFDDPGLEYDTYWVLANPGQTVEICTAVPGYDIDLYVETDIRTLSALMTGRATVADRIAAGTLFLSGDPRLARGMDRWLKTVCYAQGGGSLPLRNASSETSPA</sequence>
<evidence type="ECO:0000256" key="2">
    <source>
        <dbReference type="ARBA" id="ARBA00023125"/>
    </source>
</evidence>
<reference evidence="5 6" key="1">
    <citation type="submission" date="2023-04" db="EMBL/GenBank/DDBJ databases">
        <title>Jannaschia ovalis sp. nov., a marine bacterium isolated from sea tidal flat.</title>
        <authorList>
            <person name="Kwon D.Y."/>
            <person name="Kim J.-J."/>
        </authorList>
    </citation>
    <scope>NUCLEOTIDE SEQUENCE [LARGE SCALE GENOMIC DNA]</scope>
    <source>
        <strain evidence="5 6">GRR-S6-38</strain>
    </source>
</reference>
<keyword evidence="3" id="KW-0804">Transcription</keyword>
<keyword evidence="2" id="KW-0238">DNA-binding</keyword>
<dbReference type="Pfam" id="PF01638">
    <property type="entry name" value="HxlR"/>
    <property type="match status" value="1"/>
</dbReference>
<gene>
    <name evidence="5" type="ORF">P8627_01580</name>
</gene>
<dbReference type="InterPro" id="IPR011991">
    <property type="entry name" value="ArsR-like_HTH"/>
</dbReference>
<dbReference type="CDD" id="cd00090">
    <property type="entry name" value="HTH_ARSR"/>
    <property type="match status" value="1"/>
</dbReference>
<evidence type="ECO:0000256" key="1">
    <source>
        <dbReference type="ARBA" id="ARBA00023015"/>
    </source>
</evidence>
<dbReference type="PANTHER" id="PTHR33204">
    <property type="entry name" value="TRANSCRIPTIONAL REGULATOR, MARR FAMILY"/>
    <property type="match status" value="1"/>
</dbReference>
<dbReference type="EMBL" id="CP122537">
    <property type="protein sequence ID" value="WGH78976.1"/>
    <property type="molecule type" value="Genomic_DNA"/>
</dbReference>
<feature type="domain" description="HTH hxlR-type" evidence="4">
    <location>
        <begin position="10"/>
        <end position="107"/>
    </location>
</feature>
<dbReference type="InterPro" id="IPR036390">
    <property type="entry name" value="WH_DNA-bd_sf"/>
</dbReference>
<dbReference type="RefSeq" id="WP_279965732.1">
    <property type="nucleotide sequence ID" value="NZ_CP122537.1"/>
</dbReference>
<name>A0ABY8LCX1_9RHOB</name>
<keyword evidence="6" id="KW-1185">Reference proteome</keyword>